<dbReference type="Proteomes" id="UP001497522">
    <property type="component" value="Chromosome 2"/>
</dbReference>
<feature type="domain" description="Thioredoxin" evidence="6">
    <location>
        <begin position="1"/>
        <end position="105"/>
    </location>
</feature>
<dbReference type="InterPro" id="IPR036249">
    <property type="entry name" value="Thioredoxin-like_sf"/>
</dbReference>
<dbReference type="Pfam" id="PF00462">
    <property type="entry name" value="Glutaredoxin"/>
    <property type="match status" value="3"/>
</dbReference>
<keyword evidence="3" id="KW-0408">Iron</keyword>
<organism evidence="7 8">
    <name type="scientific">Sphagnum jensenii</name>
    <dbReference type="NCBI Taxonomy" id="128206"/>
    <lineage>
        <taxon>Eukaryota</taxon>
        <taxon>Viridiplantae</taxon>
        <taxon>Streptophyta</taxon>
        <taxon>Embryophyta</taxon>
        <taxon>Bryophyta</taxon>
        <taxon>Sphagnophytina</taxon>
        <taxon>Sphagnopsida</taxon>
        <taxon>Sphagnales</taxon>
        <taxon>Sphagnaceae</taxon>
        <taxon>Sphagnum</taxon>
    </lineage>
</organism>
<dbReference type="Gene3D" id="3.40.30.10">
    <property type="entry name" value="Glutaredoxin"/>
    <property type="match status" value="4"/>
</dbReference>
<dbReference type="PROSITE" id="PS51354">
    <property type="entry name" value="GLUTAREDOXIN_2"/>
    <property type="match status" value="3"/>
</dbReference>
<dbReference type="PANTHER" id="PTHR10293">
    <property type="entry name" value="GLUTAREDOXIN FAMILY MEMBER"/>
    <property type="match status" value="1"/>
</dbReference>
<keyword evidence="2" id="KW-0479">Metal-binding</keyword>
<evidence type="ECO:0000256" key="4">
    <source>
        <dbReference type="ARBA" id="ARBA00023014"/>
    </source>
</evidence>
<gene>
    <name evidence="7" type="ORF">CSSPJE1EN2_LOCUS15027</name>
</gene>
<feature type="region of interest" description="Disordered" evidence="5">
    <location>
        <begin position="299"/>
        <end position="319"/>
    </location>
</feature>
<dbReference type="InterPro" id="IPR013766">
    <property type="entry name" value="Thioredoxin_domain"/>
</dbReference>
<dbReference type="PROSITE" id="PS00194">
    <property type="entry name" value="THIOREDOXIN_1"/>
    <property type="match status" value="1"/>
</dbReference>
<proteinExistence type="inferred from homology"/>
<name>A0ABP1BAZ4_9BRYO</name>
<evidence type="ECO:0000256" key="5">
    <source>
        <dbReference type="SAM" id="MobiDB-lite"/>
    </source>
</evidence>
<evidence type="ECO:0000313" key="8">
    <source>
        <dbReference type="Proteomes" id="UP001497522"/>
    </source>
</evidence>
<dbReference type="SUPFAM" id="SSF52833">
    <property type="entry name" value="Thioredoxin-like"/>
    <property type="match status" value="4"/>
</dbReference>
<keyword evidence="8" id="KW-1185">Reference proteome</keyword>
<dbReference type="InterPro" id="IPR004480">
    <property type="entry name" value="Monothiol_GRX-rel"/>
</dbReference>
<dbReference type="CDD" id="cd02984">
    <property type="entry name" value="TRX_PICOT"/>
    <property type="match status" value="1"/>
</dbReference>
<evidence type="ECO:0000256" key="2">
    <source>
        <dbReference type="ARBA" id="ARBA00022723"/>
    </source>
</evidence>
<dbReference type="InterPro" id="IPR017937">
    <property type="entry name" value="Thioredoxin_CS"/>
</dbReference>
<evidence type="ECO:0000256" key="1">
    <source>
        <dbReference type="ARBA" id="ARBA00008983"/>
    </source>
</evidence>
<dbReference type="EMBL" id="OZ023703">
    <property type="protein sequence ID" value="CAK9872430.1"/>
    <property type="molecule type" value="Genomic_DNA"/>
</dbReference>
<feature type="compositionally biased region" description="Low complexity" evidence="5">
    <location>
        <begin position="147"/>
        <end position="165"/>
    </location>
</feature>
<protein>
    <recommendedName>
        <fullName evidence="6">Thioredoxin domain-containing protein</fullName>
    </recommendedName>
</protein>
<evidence type="ECO:0000313" key="7">
    <source>
        <dbReference type="EMBL" id="CAK9872430.1"/>
    </source>
</evidence>
<comment type="similarity">
    <text evidence="1">Belongs to the glutaredoxin family. CGFS subfamily.</text>
</comment>
<feature type="region of interest" description="Disordered" evidence="5">
    <location>
        <begin position="139"/>
        <end position="168"/>
    </location>
</feature>
<dbReference type="InterPro" id="IPR002109">
    <property type="entry name" value="Glutaredoxin"/>
</dbReference>
<accession>A0ABP1BAZ4</accession>
<dbReference type="InterPro" id="IPR033658">
    <property type="entry name" value="GRX_PICOT-like"/>
</dbReference>
<dbReference type="CDD" id="cd03028">
    <property type="entry name" value="GRX_PICOT_like"/>
    <property type="match status" value="3"/>
</dbReference>
<keyword evidence="4" id="KW-0411">Iron-sulfur</keyword>
<reference evidence="7 8" key="1">
    <citation type="submission" date="2024-03" db="EMBL/GenBank/DDBJ databases">
        <authorList>
            <consortium name="ELIXIR-Norway"/>
            <consortium name="Elixir Norway"/>
        </authorList>
    </citation>
    <scope>NUCLEOTIDE SEQUENCE [LARGE SCALE GENOMIC DNA]</scope>
</reference>
<evidence type="ECO:0000259" key="6">
    <source>
        <dbReference type="PROSITE" id="PS51352"/>
    </source>
</evidence>
<sequence>MSLKNLQSKEELASKLVPGNLVVLHFWASWCEPCKAMDIVLAQLAVDTPHAQFFRVEAEEQPEISEDYEVAAVPFFVFLKDGVVVDKLQGANAPELANKVAKWATINAAVNIAAAAPASVGLAAGLTTVHEAVTKQLWAPPVSNGKTQQQSSSVQQTETQSQTAQKPDFPKLINQSPIMLFMKGTPENPCCGFSRKVVDALNAEGVMFGSFDILSDEAVRQGLKEFSNWPTFPQLYVKGELLGGCDIVMEMHESGELKEVFKEKGLLPGEDDSKHSTIVEPSISEDLKASSAFVPASTPGIATTNGGAGGGHGNGTSDSKARFEQLVNEHPIMLFMKGSRTDPRCGFSRKVVDTLGELGVDYGTFDILNDDTVRQGLKDYSNWTTYPQLYIKGEFIGGCDIVLEMHQSGELEQVLLEKGLLPAENIDQRLKKLIHSSQTMLFMKGTPDEPRCGFSNKVVSALREEGVEFGSFDILTDEEVRQGLKTYSNWPTYPQLYHKGELLGGCDIVLEMKDSGDLRSMLES</sequence>
<evidence type="ECO:0000256" key="3">
    <source>
        <dbReference type="ARBA" id="ARBA00023004"/>
    </source>
</evidence>
<dbReference type="NCBIfam" id="TIGR00365">
    <property type="entry name" value="Grx4 family monothiol glutaredoxin"/>
    <property type="match status" value="3"/>
</dbReference>
<dbReference type="Pfam" id="PF00085">
    <property type="entry name" value="Thioredoxin"/>
    <property type="match status" value="1"/>
</dbReference>
<dbReference type="PANTHER" id="PTHR10293:SF73">
    <property type="entry name" value="GLUTAREDOXIN-3"/>
    <property type="match status" value="1"/>
</dbReference>
<dbReference type="PROSITE" id="PS51352">
    <property type="entry name" value="THIOREDOXIN_2"/>
    <property type="match status" value="1"/>
</dbReference>